<evidence type="ECO:0000256" key="1">
    <source>
        <dbReference type="ARBA" id="ARBA00009686"/>
    </source>
</evidence>
<name>A0A8S1C983_9INSE</name>
<dbReference type="PRINTS" id="PR00677">
    <property type="entry name" value="PHOSDUCIN"/>
</dbReference>
<dbReference type="PANTHER" id="PTHR46052">
    <property type="entry name" value="PHOSDUCIN-LIKE PROTEIN"/>
    <property type="match status" value="1"/>
</dbReference>
<proteinExistence type="inferred from homology"/>
<evidence type="ECO:0000313" key="5">
    <source>
        <dbReference type="EMBL" id="CAB3364574.1"/>
    </source>
</evidence>
<protein>
    <recommendedName>
        <fullName evidence="4">Phosducin domain-containing protein</fullName>
    </recommendedName>
</protein>
<dbReference type="Proteomes" id="UP000494165">
    <property type="component" value="Unassembled WGS sequence"/>
</dbReference>
<comment type="similarity">
    <text evidence="1">Belongs to the phosducin family.</text>
</comment>
<evidence type="ECO:0000313" key="6">
    <source>
        <dbReference type="Proteomes" id="UP000494165"/>
    </source>
</evidence>
<feature type="compositionally biased region" description="Polar residues" evidence="3">
    <location>
        <begin position="63"/>
        <end position="84"/>
    </location>
</feature>
<evidence type="ECO:0000259" key="4">
    <source>
        <dbReference type="Pfam" id="PF02114"/>
    </source>
</evidence>
<evidence type="ECO:0000256" key="2">
    <source>
        <dbReference type="ARBA" id="ARBA00022553"/>
    </source>
</evidence>
<evidence type="ECO:0000256" key="3">
    <source>
        <dbReference type="SAM" id="MobiDB-lite"/>
    </source>
</evidence>
<dbReference type="InterPro" id="IPR001200">
    <property type="entry name" value="Phosducin"/>
</dbReference>
<dbReference type="CDD" id="cd02987">
    <property type="entry name" value="Phd_like_Phd"/>
    <property type="match status" value="1"/>
</dbReference>
<dbReference type="OrthoDB" id="70588at2759"/>
<dbReference type="EMBL" id="CADEPI010000016">
    <property type="protein sequence ID" value="CAB3364574.1"/>
    <property type="molecule type" value="Genomic_DNA"/>
</dbReference>
<feature type="region of interest" description="Disordered" evidence="3">
    <location>
        <begin position="36"/>
        <end position="85"/>
    </location>
</feature>
<dbReference type="GO" id="GO:0008277">
    <property type="term" value="P:regulation of G protein-coupled receptor signaling pathway"/>
    <property type="evidence" value="ECO:0007669"/>
    <property type="project" value="InterPro"/>
</dbReference>
<dbReference type="SUPFAM" id="SSF52833">
    <property type="entry name" value="Thioredoxin-like"/>
    <property type="match status" value="1"/>
</dbReference>
<comment type="caution">
    <text evidence="5">The sequence shown here is derived from an EMBL/GenBank/DDBJ whole genome shotgun (WGS) entry which is preliminary data.</text>
</comment>
<keyword evidence="6" id="KW-1185">Reference proteome</keyword>
<accession>A0A8S1C983</accession>
<dbReference type="PANTHER" id="PTHR46052:SF1">
    <property type="entry name" value="PHOSDUCIN-LIKE PROTEIN"/>
    <property type="match status" value="1"/>
</dbReference>
<organism evidence="5 6">
    <name type="scientific">Cloeon dipterum</name>
    <dbReference type="NCBI Taxonomy" id="197152"/>
    <lineage>
        <taxon>Eukaryota</taxon>
        <taxon>Metazoa</taxon>
        <taxon>Ecdysozoa</taxon>
        <taxon>Arthropoda</taxon>
        <taxon>Hexapoda</taxon>
        <taxon>Insecta</taxon>
        <taxon>Pterygota</taxon>
        <taxon>Palaeoptera</taxon>
        <taxon>Ephemeroptera</taxon>
        <taxon>Pisciforma</taxon>
        <taxon>Baetidae</taxon>
        <taxon>Cloeon</taxon>
    </lineage>
</organism>
<dbReference type="Gene3D" id="1.10.168.10">
    <property type="entry name" value="Phosducin, domain 2"/>
    <property type="match status" value="1"/>
</dbReference>
<dbReference type="InterPro" id="IPR036249">
    <property type="entry name" value="Thioredoxin-like_sf"/>
</dbReference>
<sequence length="305" mass="34277">MDRLKLDGPVTVNFYDTGPMATLDDKLLGEKTHYYCSSSEDEEDNSNSSDNEKSQDHIGGQMIKSSAQLSQSAAPWEGTSTNTGPKGVIKDWQRFKQLEAEKAAEKEQERLALFKKLSLTCRSALDEEKEKQKEEEDDEELFLEDAFLQQYMQKRMAEMIAHSASLPVFGKVVPIKDCIQLLSEIEDENKGVTVIIHVYEENVEGCEAMHGCIMCLSQQYPRVKFCQVSSRVAGLSEQFQVSGVPALLVYKAGQLIGNFIRMTDEFGDDFFASDVESFLVQHGLLPDQSCVPQIIKSREDDDDSD</sequence>
<dbReference type="InterPro" id="IPR023196">
    <property type="entry name" value="Phosducin_N_dom_sf"/>
</dbReference>
<dbReference type="Gene3D" id="3.40.30.10">
    <property type="entry name" value="Glutaredoxin"/>
    <property type="match status" value="1"/>
</dbReference>
<dbReference type="InterPro" id="IPR051499">
    <property type="entry name" value="Phosducin-like_reg"/>
</dbReference>
<feature type="domain" description="Phosducin" evidence="4">
    <location>
        <begin position="70"/>
        <end position="289"/>
    </location>
</feature>
<keyword evidence="2" id="KW-0597">Phosphoprotein</keyword>
<gene>
    <name evidence="5" type="ORF">CLODIP_2_CD09210</name>
</gene>
<dbReference type="InterPro" id="IPR024253">
    <property type="entry name" value="Phosducin_thioredoxin-like_dom"/>
</dbReference>
<dbReference type="Pfam" id="PF02114">
    <property type="entry name" value="Phosducin"/>
    <property type="match status" value="1"/>
</dbReference>
<dbReference type="AlphaFoldDB" id="A0A8S1C983"/>
<reference evidence="5 6" key="1">
    <citation type="submission" date="2020-04" db="EMBL/GenBank/DDBJ databases">
        <authorList>
            <person name="Alioto T."/>
            <person name="Alioto T."/>
            <person name="Gomez Garrido J."/>
        </authorList>
    </citation>
    <scope>NUCLEOTIDE SEQUENCE [LARGE SCALE GENOMIC DNA]</scope>
</reference>